<keyword evidence="3" id="KW-1185">Reference proteome</keyword>
<feature type="compositionally biased region" description="Basic and acidic residues" evidence="1">
    <location>
        <begin position="346"/>
        <end position="355"/>
    </location>
</feature>
<feature type="region of interest" description="Disordered" evidence="1">
    <location>
        <begin position="395"/>
        <end position="478"/>
    </location>
</feature>
<proteinExistence type="predicted"/>
<dbReference type="GO" id="GO:0035082">
    <property type="term" value="P:axoneme assembly"/>
    <property type="evidence" value="ECO:0007669"/>
    <property type="project" value="TreeGrafter"/>
</dbReference>
<dbReference type="InterPro" id="IPR027968">
    <property type="entry name" value="JHY"/>
</dbReference>
<evidence type="ECO:0000313" key="3">
    <source>
        <dbReference type="Proteomes" id="UP001221898"/>
    </source>
</evidence>
<dbReference type="PANTHER" id="PTHR14726:SF1">
    <property type="entry name" value="JHY PROTEIN HOMOLOG"/>
    <property type="match status" value="1"/>
</dbReference>
<feature type="compositionally biased region" description="Basic and acidic residues" evidence="1">
    <location>
        <begin position="776"/>
        <end position="792"/>
    </location>
</feature>
<feature type="compositionally biased region" description="Basic and acidic residues" evidence="1">
    <location>
        <begin position="224"/>
        <end position="235"/>
    </location>
</feature>
<accession>A0AAD7SAI4</accession>
<feature type="region of interest" description="Disordered" evidence="1">
    <location>
        <begin position="193"/>
        <end position="235"/>
    </location>
</feature>
<feature type="compositionally biased region" description="Basic residues" evidence="1">
    <location>
        <begin position="435"/>
        <end position="446"/>
    </location>
</feature>
<feature type="region of interest" description="Disordered" evidence="1">
    <location>
        <begin position="137"/>
        <end position="181"/>
    </location>
</feature>
<feature type="compositionally biased region" description="Acidic residues" evidence="1">
    <location>
        <begin position="59"/>
        <end position="78"/>
    </location>
</feature>
<dbReference type="PANTHER" id="PTHR14726">
    <property type="entry name" value="JHY PROTEIN HOMOLOG"/>
    <property type="match status" value="1"/>
</dbReference>
<name>A0AAD7SAI4_9TELE</name>
<feature type="region of interest" description="Disordered" evidence="1">
    <location>
        <begin position="581"/>
        <end position="600"/>
    </location>
</feature>
<comment type="caution">
    <text evidence="2">The sequence shown here is derived from an EMBL/GenBank/DDBJ whole genome shotgun (WGS) entry which is preliminary data.</text>
</comment>
<dbReference type="AlphaFoldDB" id="A0AAD7SAI4"/>
<feature type="region of interest" description="Disordered" evidence="1">
    <location>
        <begin position="769"/>
        <end position="811"/>
    </location>
</feature>
<reference evidence="2" key="1">
    <citation type="journal article" date="2023" name="Science">
        <title>Genome structures resolve the early diversification of teleost fishes.</title>
        <authorList>
            <person name="Parey E."/>
            <person name="Louis A."/>
            <person name="Montfort J."/>
            <person name="Bouchez O."/>
            <person name="Roques C."/>
            <person name="Iampietro C."/>
            <person name="Lluch J."/>
            <person name="Castinel A."/>
            <person name="Donnadieu C."/>
            <person name="Desvignes T."/>
            <person name="Floi Bucao C."/>
            <person name="Jouanno E."/>
            <person name="Wen M."/>
            <person name="Mejri S."/>
            <person name="Dirks R."/>
            <person name="Jansen H."/>
            <person name="Henkel C."/>
            <person name="Chen W.J."/>
            <person name="Zahm M."/>
            <person name="Cabau C."/>
            <person name="Klopp C."/>
            <person name="Thompson A.W."/>
            <person name="Robinson-Rechavi M."/>
            <person name="Braasch I."/>
            <person name="Lecointre G."/>
            <person name="Bobe J."/>
            <person name="Postlethwait J.H."/>
            <person name="Berthelot C."/>
            <person name="Roest Crollius H."/>
            <person name="Guiguen Y."/>
        </authorList>
    </citation>
    <scope>NUCLEOTIDE SEQUENCE</scope>
    <source>
        <strain evidence="2">NC1722</strain>
    </source>
</reference>
<feature type="compositionally biased region" description="Basic and acidic residues" evidence="1">
    <location>
        <begin position="802"/>
        <end position="811"/>
    </location>
</feature>
<evidence type="ECO:0000313" key="2">
    <source>
        <dbReference type="EMBL" id="KAJ8399004.1"/>
    </source>
</evidence>
<organism evidence="2 3">
    <name type="scientific">Aldrovandia affinis</name>
    <dbReference type="NCBI Taxonomy" id="143900"/>
    <lineage>
        <taxon>Eukaryota</taxon>
        <taxon>Metazoa</taxon>
        <taxon>Chordata</taxon>
        <taxon>Craniata</taxon>
        <taxon>Vertebrata</taxon>
        <taxon>Euteleostomi</taxon>
        <taxon>Actinopterygii</taxon>
        <taxon>Neopterygii</taxon>
        <taxon>Teleostei</taxon>
        <taxon>Notacanthiformes</taxon>
        <taxon>Halosauridae</taxon>
        <taxon>Aldrovandia</taxon>
    </lineage>
</organism>
<gene>
    <name evidence="2" type="ORF">AAFF_G00416710</name>
</gene>
<feature type="region of interest" description="Disordered" evidence="1">
    <location>
        <begin position="37"/>
        <end position="78"/>
    </location>
</feature>
<feature type="region of interest" description="Disordered" evidence="1">
    <location>
        <begin position="285"/>
        <end position="324"/>
    </location>
</feature>
<protein>
    <submittedName>
        <fullName evidence="2">Uncharacterized protein</fullName>
    </submittedName>
</protein>
<evidence type="ECO:0000256" key="1">
    <source>
        <dbReference type="SAM" id="MobiDB-lite"/>
    </source>
</evidence>
<dbReference type="Proteomes" id="UP001221898">
    <property type="component" value="Unassembled WGS sequence"/>
</dbReference>
<feature type="region of interest" description="Disordered" evidence="1">
    <location>
        <begin position="346"/>
        <end position="382"/>
    </location>
</feature>
<sequence>MEQEAQISLWNSLESDTESLAQERLYQMELQNRIHQKNEIVNPGVEGHTDRQLEQSGEEHEEDYEDDSKEDKIEEDNDIYDSLEVAAFRLGKRATDDTEVHEIRKEDMFRHACGEDEYAALRYDPNWRNKLKGAQLFGEGRNQLSQEEEGSRALGEPYDESPWKVGDHTGSGEQKKLARRQAPAMGFVMGVTTDHRSESKLKLPPTPYYLSSRNNSAFGEESPPSERQRPCEPLDRVEGAGWKAVPAARDQTHADENKGISCEQEETYEEVNKRYTKEYQHFYEQESARTDETSNNNQDNAHYKLKQYRRLSNTRQSKPKEDIVERNKITLGVRTKRGSYLCAHGQKDAKDHNDEQESEVVEEISSISSQGSQRHLLDPELRWQQKTQRLKVYREKKKGWREGNHQHPSLPITSTRAGDQSEGANSGAPQDRCIGRGRSRRRHRGHANGPVVGEVDPVGTVGTPLSSALPTPQRRPDHSPYTMRTPTLNLNISLNASTDVTPFLEQDPRQTSINLSPHHGLLLGARPGAYHQTPVSCQYDYLVNPAQVAYYGPGYQPTVPQAALFSMVPTPNWVPGQQNQGRPFVQQGSRSRHSGVPPLWEHDSYSVQRMDSNRARIAPTKWQPAAEKNLYLNPGDQHIVLQPQDSQRLSHGLLAQNSRSYTVLPPIGETVANDSELSSQNSGQKINAIKRSSSDGYLAQLEKQKQLKEKIAYKEYTLKDYKALKQDVKLGGLGPNYKVTEIEAEKIRQQKQYSNKVRDHNKSISRIPFLPARNRGGRDTTEDEIPRRKALEYARSIPKPKPPTEQKSGEKAGKELILHGHVQYLEPQDLSQLARLEMLQKRHEEEKQVVAHFKALRAF</sequence>
<feature type="compositionally biased region" description="Polar residues" evidence="1">
    <location>
        <begin position="411"/>
        <end position="428"/>
    </location>
</feature>
<dbReference type="EMBL" id="JAINUG010000086">
    <property type="protein sequence ID" value="KAJ8399004.1"/>
    <property type="molecule type" value="Genomic_DNA"/>
</dbReference>
<dbReference type="Pfam" id="PF15261">
    <property type="entry name" value="JHY"/>
    <property type="match status" value="1"/>
</dbReference>